<evidence type="ECO:0000256" key="6">
    <source>
        <dbReference type="SAM" id="MobiDB-lite"/>
    </source>
</evidence>
<accession>A0A8T1PYS4</accession>
<evidence type="ECO:0000313" key="9">
    <source>
        <dbReference type="EMBL" id="KAG6646984.1"/>
    </source>
</evidence>
<feature type="compositionally biased region" description="Basic residues" evidence="6">
    <location>
        <begin position="186"/>
        <end position="201"/>
    </location>
</feature>
<dbReference type="PROSITE" id="PS50011">
    <property type="entry name" value="PROTEIN_KINASE_DOM"/>
    <property type="match status" value="1"/>
</dbReference>
<evidence type="ECO:0000256" key="5">
    <source>
        <dbReference type="SAM" id="Coils"/>
    </source>
</evidence>
<dbReference type="EC" id="2.3.2.27" evidence="3"/>
<reference evidence="9" key="1">
    <citation type="submission" date="2020-12" db="EMBL/GenBank/DDBJ databases">
        <title>WGS assembly of Carya illinoinensis cv. Pawnee.</title>
        <authorList>
            <person name="Platts A."/>
            <person name="Shu S."/>
            <person name="Wright S."/>
            <person name="Barry K."/>
            <person name="Edger P."/>
            <person name="Pires J.C."/>
            <person name="Schmutz J."/>
        </authorList>
    </citation>
    <scope>NUCLEOTIDE SEQUENCE</scope>
    <source>
        <tissue evidence="9">Leaf</tissue>
    </source>
</reference>
<dbReference type="PROSITE" id="PS51698">
    <property type="entry name" value="U_BOX"/>
    <property type="match status" value="1"/>
</dbReference>
<dbReference type="GO" id="GO:0016567">
    <property type="term" value="P:protein ubiquitination"/>
    <property type="evidence" value="ECO:0007669"/>
    <property type="project" value="InterPro"/>
</dbReference>
<comment type="function">
    <text evidence="2">Functions as an E3 ubiquitin ligase.</text>
</comment>
<evidence type="ECO:0000259" key="8">
    <source>
        <dbReference type="PROSITE" id="PS51698"/>
    </source>
</evidence>
<evidence type="ECO:0000256" key="3">
    <source>
        <dbReference type="ARBA" id="ARBA00012483"/>
    </source>
</evidence>
<dbReference type="AlphaFoldDB" id="A0A8T1PYS4"/>
<feature type="domain" description="Protein kinase" evidence="7">
    <location>
        <begin position="467"/>
        <end position="725"/>
    </location>
</feature>
<keyword evidence="5" id="KW-0175">Coiled coil</keyword>
<feature type="domain" description="U-box" evidence="8">
    <location>
        <begin position="736"/>
        <end position="810"/>
    </location>
</feature>
<dbReference type="GO" id="GO:0004672">
    <property type="term" value="F:protein kinase activity"/>
    <property type="evidence" value="ECO:0007669"/>
    <property type="project" value="InterPro"/>
</dbReference>
<feature type="coiled-coil region" evidence="5">
    <location>
        <begin position="282"/>
        <end position="372"/>
    </location>
</feature>
<gene>
    <name evidence="9" type="ORF">CIPAW_07G046900</name>
</gene>
<evidence type="ECO:0000256" key="4">
    <source>
        <dbReference type="ARBA" id="ARBA00022786"/>
    </source>
</evidence>
<dbReference type="Proteomes" id="UP000811609">
    <property type="component" value="Chromosome 7"/>
</dbReference>
<sequence length="917" mass="103488">MDAQAEKIYVAIGNDLQDGFKTLEWTLGKWNSRPISIVILHVAYNISAEFVYTPFGKLPASVVSEEKLEVLRKYEQEKIDKLLSKYITFCGKVKAEILKVEKDDEPVQKLIVDLISRLQINKLVMGFTFMKSSSWKSKGTISGSFYIEQHKPDFCEFYIICGGKQVFLRGQNEERIMEDDHQGVRVARRRDNKASLKKRVGKIFSDQTNTPERSSHHSSSNSSVNSNSPKSKNQWEFHVQEIENYFQQLLSSDLDADDLPQENDSFQIITSHAAESENNDSHMSLAENIESLRSKINEAQQEIELKRKEAKENVERHAKAGWVISLCTQRSQELETSIKEEVKNRSELEKELEAEKEQMNEVIIDIEESKSRLSSLLQLQTELSEKLQISTMEKSQAEVQLEKAVLTRAEMVRDIEELRRQRDVFNRRIEFCREKDAIGMLSKLNEVSCGYREYSAEEIRLATDNFSESKRLKSGGDWTNVYRGRVKHGAVAIKVLSSIGQLSQEAFQAKVDELGQIRHPHLVAMVGLCSELKCIVFEYMHNGSLRDVLSSSNRSSRKRNRALQWLDRVRIAAHVCSGLGFLHMAKPLPMVHGCLALSNILLDRNYVAKIGGYGLSQAHDECGVQLDIRAFGSVMLHLLTGRKWVGLAEEAMTRDRAALIQVLDETAGDWPLYLAEEFACLAIRCLSINSEPNAELSITQVMEELNKMKNKAEDAMKRGGSDPFINGDVDEADSCDVPKVFICPIFQHIMKNPHVAADGFSYELKAIEEWVETGHDTSPITDLRLKHTKVIPNHTLRSLIEDWQTRETSWFDSDTGRETIGWKNFSDLVLEIAVTSSVLGGGGEQRQLATGASSIVSARSSVARVPAFPFVQGGVVSSLKTCSEDSRVFLFGERSIVRMEWLEGVGTKQGKTDACIG</sequence>
<keyword evidence="10" id="KW-1185">Reference proteome</keyword>
<keyword evidence="4" id="KW-0833">Ubl conjugation pathway</keyword>
<evidence type="ECO:0000256" key="1">
    <source>
        <dbReference type="ARBA" id="ARBA00000900"/>
    </source>
</evidence>
<comment type="catalytic activity">
    <reaction evidence="1">
        <text>S-ubiquitinyl-[E2 ubiquitin-conjugating enzyme]-L-cysteine + [acceptor protein]-L-lysine = [E2 ubiquitin-conjugating enzyme]-L-cysteine + N(6)-ubiquitinyl-[acceptor protein]-L-lysine.</text>
        <dbReference type="EC" id="2.3.2.27"/>
    </reaction>
</comment>
<dbReference type="SMART" id="SM00504">
    <property type="entry name" value="Ubox"/>
    <property type="match status" value="1"/>
</dbReference>
<dbReference type="InterPro" id="IPR001245">
    <property type="entry name" value="Ser-Thr/Tyr_kinase_cat_dom"/>
</dbReference>
<dbReference type="InterPro" id="IPR003613">
    <property type="entry name" value="Ubox_domain"/>
</dbReference>
<dbReference type="PANTHER" id="PTHR45647">
    <property type="entry name" value="OS02G0152300 PROTEIN"/>
    <property type="match status" value="1"/>
</dbReference>
<name>A0A8T1PYS4_CARIL</name>
<dbReference type="Pfam" id="PF07714">
    <property type="entry name" value="PK_Tyr_Ser-Thr"/>
    <property type="match status" value="1"/>
</dbReference>
<comment type="caution">
    <text evidence="9">The sequence shown here is derived from an EMBL/GenBank/DDBJ whole genome shotgun (WGS) entry which is preliminary data.</text>
</comment>
<evidence type="ECO:0000256" key="2">
    <source>
        <dbReference type="ARBA" id="ARBA00003861"/>
    </source>
</evidence>
<proteinExistence type="predicted"/>
<dbReference type="Pfam" id="PF04564">
    <property type="entry name" value="U-box"/>
    <property type="match status" value="1"/>
</dbReference>
<feature type="coiled-coil region" evidence="5">
    <location>
        <begin position="401"/>
        <end position="435"/>
    </location>
</feature>
<protein>
    <recommendedName>
        <fullName evidence="3">RING-type E3 ubiquitin transferase</fullName>
        <ecNumber evidence="3">2.3.2.27</ecNumber>
    </recommendedName>
</protein>
<organism evidence="9 10">
    <name type="scientific">Carya illinoinensis</name>
    <name type="common">Pecan</name>
    <dbReference type="NCBI Taxonomy" id="32201"/>
    <lineage>
        <taxon>Eukaryota</taxon>
        <taxon>Viridiplantae</taxon>
        <taxon>Streptophyta</taxon>
        <taxon>Embryophyta</taxon>
        <taxon>Tracheophyta</taxon>
        <taxon>Spermatophyta</taxon>
        <taxon>Magnoliopsida</taxon>
        <taxon>eudicotyledons</taxon>
        <taxon>Gunneridae</taxon>
        <taxon>Pentapetalae</taxon>
        <taxon>rosids</taxon>
        <taxon>fabids</taxon>
        <taxon>Fagales</taxon>
        <taxon>Juglandaceae</taxon>
        <taxon>Carya</taxon>
    </lineage>
</organism>
<dbReference type="EMBL" id="CM031815">
    <property type="protein sequence ID" value="KAG6646984.1"/>
    <property type="molecule type" value="Genomic_DNA"/>
</dbReference>
<evidence type="ECO:0000313" key="10">
    <source>
        <dbReference type="Proteomes" id="UP000811609"/>
    </source>
</evidence>
<evidence type="ECO:0000259" key="7">
    <source>
        <dbReference type="PROSITE" id="PS50011"/>
    </source>
</evidence>
<dbReference type="CDD" id="cd16655">
    <property type="entry name" value="RING-Ubox_WDSUB1-like"/>
    <property type="match status" value="1"/>
</dbReference>
<dbReference type="InterPro" id="IPR051348">
    <property type="entry name" value="U-box_ubiquitin_ligases"/>
</dbReference>
<feature type="compositionally biased region" description="Low complexity" evidence="6">
    <location>
        <begin position="217"/>
        <end position="232"/>
    </location>
</feature>
<feature type="region of interest" description="Disordered" evidence="6">
    <location>
        <begin position="180"/>
        <end position="232"/>
    </location>
</feature>
<dbReference type="GO" id="GO:0061630">
    <property type="term" value="F:ubiquitin protein ligase activity"/>
    <property type="evidence" value="ECO:0007669"/>
    <property type="project" value="UniProtKB-EC"/>
</dbReference>
<dbReference type="PANTHER" id="PTHR45647:SF56">
    <property type="entry name" value="U-BOX DOMAIN-CONTAINING PROTEIN 50-RELATED"/>
    <property type="match status" value="1"/>
</dbReference>
<dbReference type="GO" id="GO:0005524">
    <property type="term" value="F:ATP binding"/>
    <property type="evidence" value="ECO:0007669"/>
    <property type="project" value="InterPro"/>
</dbReference>
<dbReference type="InterPro" id="IPR000719">
    <property type="entry name" value="Prot_kinase_dom"/>
</dbReference>